<dbReference type="Proteomes" id="UP001055125">
    <property type="component" value="Unassembled WGS sequence"/>
</dbReference>
<name>A0ABQ4S6N7_9HYPH</name>
<evidence type="ECO:0000313" key="1">
    <source>
        <dbReference type="EMBL" id="GJD97473.1"/>
    </source>
</evidence>
<dbReference type="InterPro" id="IPR005564">
    <property type="entry name" value="Major_capsid_GpE"/>
</dbReference>
<comment type="caution">
    <text evidence="1">The sequence shown here is derived from an EMBL/GenBank/DDBJ whole genome shotgun (WGS) entry which is preliminary data.</text>
</comment>
<evidence type="ECO:0000313" key="2">
    <source>
        <dbReference type="Proteomes" id="UP001055125"/>
    </source>
</evidence>
<keyword evidence="2" id="KW-1185">Reference proteome</keyword>
<organism evidence="1 2">
    <name type="scientific">Methylobacterium iners</name>
    <dbReference type="NCBI Taxonomy" id="418707"/>
    <lineage>
        <taxon>Bacteria</taxon>
        <taxon>Pseudomonadati</taxon>
        <taxon>Pseudomonadota</taxon>
        <taxon>Alphaproteobacteria</taxon>
        <taxon>Hyphomicrobiales</taxon>
        <taxon>Methylobacteriaceae</taxon>
        <taxon>Methylobacterium</taxon>
    </lineage>
</organism>
<dbReference type="Pfam" id="PF03864">
    <property type="entry name" value="Phage_cap_E"/>
    <property type="match status" value="1"/>
</dbReference>
<reference evidence="1" key="1">
    <citation type="journal article" date="2021" name="Front. Microbiol.">
        <title>Comprehensive Comparative Genomics and Phenotyping of Methylobacterium Species.</title>
        <authorList>
            <person name="Alessa O."/>
            <person name="Ogura Y."/>
            <person name="Fujitani Y."/>
            <person name="Takami H."/>
            <person name="Hayashi T."/>
            <person name="Sahin N."/>
            <person name="Tani A."/>
        </authorList>
    </citation>
    <scope>NUCLEOTIDE SEQUENCE</scope>
    <source>
        <strain evidence="1">DSM 19015</strain>
    </source>
</reference>
<evidence type="ECO:0008006" key="3">
    <source>
        <dbReference type="Google" id="ProtNLM"/>
    </source>
</evidence>
<protein>
    <recommendedName>
        <fullName evidence="3">Major capsid protein</fullName>
    </recommendedName>
</protein>
<accession>A0ABQ4S6N7</accession>
<dbReference type="RefSeq" id="WP_238246531.1">
    <property type="nucleotide sequence ID" value="NZ_BPQP01000089.1"/>
</dbReference>
<reference evidence="1" key="2">
    <citation type="submission" date="2021-08" db="EMBL/GenBank/DDBJ databases">
        <authorList>
            <person name="Tani A."/>
            <person name="Ola A."/>
            <person name="Ogura Y."/>
            <person name="Katsura K."/>
            <person name="Hayashi T."/>
        </authorList>
    </citation>
    <scope>NUCLEOTIDE SEQUENCE</scope>
    <source>
        <strain evidence="1">DSM 19015</strain>
    </source>
</reference>
<gene>
    <name evidence="1" type="ORF">OCOJLMKI_4704</name>
</gene>
<dbReference type="EMBL" id="BPQP01000089">
    <property type="protein sequence ID" value="GJD97473.1"/>
    <property type="molecule type" value="Genomic_DNA"/>
</dbReference>
<proteinExistence type="predicted"/>
<sequence length="346" mass="38481">MSDVFSNDPFSNVSMTDAVNKMPYVDPGIQTLIPATETTSVTEDIQIDIEQGTVRLVPVTARGGEAATQDRAKRHTVKIPIPVYELRDTIHNREVLNRRETGGTNLVMLQAYRDSIVMPMVQSMVHTKGFQRAKGWLEGKVLDDDGSLVLDIYQRLGEEQIELEWDLTDAKFNATEAFIELMEASEDELGAMAADRYVAIAGRNAHANLRLNKEVEAQAQNPLNVQQQSIDKRKGVRMSESVDLASYGRARYTKPDGTTDGFVSDEFMYFSPVGAGQARSITGPSDMTEFWGNPLDFYASVESLRHGKGEEVLLQACFLNLMARPRAVIKVRVIGQKSLRAHAPLK</sequence>